<protein>
    <submittedName>
        <fullName evidence="1">Uncharacterized protein</fullName>
    </submittedName>
</protein>
<keyword evidence="2" id="KW-1185">Reference proteome</keyword>
<name>A0AAV2JLH3_KNICA</name>
<sequence length="213" mass="22665">MERLGCGVLGPGLNGTLLVRTLTHCSNCRTGGSWGKTLLCTTSHRVLVVGLMDVPEAFGDRVGALGSRSVLGTGGRLVHDGTSRHGRRRSAPWWAGPSLLPVRGANRNRATTEAGYTGTTLDVSESRPLHKPGELTSRIVRTGCCGCSLLVGSQAEKAISRLRFSFPVFPIPFSSLGSLAQCLSFRPLNACPSGSLLRGPYRFSRLSYAVVEP</sequence>
<dbReference type="Proteomes" id="UP001497482">
    <property type="component" value="Chromosome 13"/>
</dbReference>
<evidence type="ECO:0000313" key="1">
    <source>
        <dbReference type="EMBL" id="CAL1578345.1"/>
    </source>
</evidence>
<organism evidence="1 2">
    <name type="scientific">Knipowitschia caucasica</name>
    <name type="common">Caucasian dwarf goby</name>
    <name type="synonym">Pomatoschistus caucasicus</name>
    <dbReference type="NCBI Taxonomy" id="637954"/>
    <lineage>
        <taxon>Eukaryota</taxon>
        <taxon>Metazoa</taxon>
        <taxon>Chordata</taxon>
        <taxon>Craniata</taxon>
        <taxon>Vertebrata</taxon>
        <taxon>Euteleostomi</taxon>
        <taxon>Actinopterygii</taxon>
        <taxon>Neopterygii</taxon>
        <taxon>Teleostei</taxon>
        <taxon>Neoteleostei</taxon>
        <taxon>Acanthomorphata</taxon>
        <taxon>Gobiaria</taxon>
        <taxon>Gobiiformes</taxon>
        <taxon>Gobioidei</taxon>
        <taxon>Gobiidae</taxon>
        <taxon>Gobiinae</taxon>
        <taxon>Knipowitschia</taxon>
    </lineage>
</organism>
<dbReference type="AlphaFoldDB" id="A0AAV2JLH3"/>
<gene>
    <name evidence="1" type="ORF">KC01_LOCUS9500</name>
</gene>
<accession>A0AAV2JLH3</accession>
<dbReference type="EMBL" id="OZ035835">
    <property type="protein sequence ID" value="CAL1578345.1"/>
    <property type="molecule type" value="Genomic_DNA"/>
</dbReference>
<proteinExistence type="predicted"/>
<evidence type="ECO:0000313" key="2">
    <source>
        <dbReference type="Proteomes" id="UP001497482"/>
    </source>
</evidence>
<reference evidence="1 2" key="1">
    <citation type="submission" date="2024-04" db="EMBL/GenBank/DDBJ databases">
        <authorList>
            <person name="Waldvogel A.-M."/>
            <person name="Schoenle A."/>
        </authorList>
    </citation>
    <scope>NUCLEOTIDE SEQUENCE [LARGE SCALE GENOMIC DNA]</scope>
</reference>